<evidence type="ECO:0000313" key="1">
    <source>
        <dbReference type="EMBL" id="JAD98533.1"/>
    </source>
</evidence>
<reference evidence="1" key="1">
    <citation type="submission" date="2014-09" db="EMBL/GenBank/DDBJ databases">
        <authorList>
            <person name="Magalhaes I.L.F."/>
            <person name="Oliveira U."/>
            <person name="Santos F.R."/>
            <person name="Vidigal T.H.D.A."/>
            <person name="Brescovit A.D."/>
            <person name="Santos A.J."/>
        </authorList>
    </citation>
    <scope>NUCLEOTIDE SEQUENCE</scope>
    <source>
        <tissue evidence="1">Shoot tissue taken approximately 20 cm above the soil surface</tissue>
    </source>
</reference>
<dbReference type="AlphaFoldDB" id="A0A0A9EHP3"/>
<protein>
    <submittedName>
        <fullName evidence="1">Uncharacterized protein</fullName>
    </submittedName>
</protein>
<reference evidence="1" key="2">
    <citation type="journal article" date="2015" name="Data Brief">
        <title>Shoot transcriptome of the giant reed, Arundo donax.</title>
        <authorList>
            <person name="Barrero R.A."/>
            <person name="Guerrero F.D."/>
            <person name="Moolhuijzen P."/>
            <person name="Goolsby J.A."/>
            <person name="Tidwell J."/>
            <person name="Bellgard S.E."/>
            <person name="Bellgard M.I."/>
        </authorList>
    </citation>
    <scope>NUCLEOTIDE SEQUENCE</scope>
    <source>
        <tissue evidence="1">Shoot tissue taken approximately 20 cm above the soil surface</tissue>
    </source>
</reference>
<dbReference type="EMBL" id="GBRH01199362">
    <property type="protein sequence ID" value="JAD98533.1"/>
    <property type="molecule type" value="Transcribed_RNA"/>
</dbReference>
<proteinExistence type="predicted"/>
<name>A0A0A9EHP3_ARUDO</name>
<sequence length="20" mass="2359">MSACQSSIFHYHHLLKSCYC</sequence>
<organism evidence="1">
    <name type="scientific">Arundo donax</name>
    <name type="common">Giant reed</name>
    <name type="synonym">Donax arundinaceus</name>
    <dbReference type="NCBI Taxonomy" id="35708"/>
    <lineage>
        <taxon>Eukaryota</taxon>
        <taxon>Viridiplantae</taxon>
        <taxon>Streptophyta</taxon>
        <taxon>Embryophyta</taxon>
        <taxon>Tracheophyta</taxon>
        <taxon>Spermatophyta</taxon>
        <taxon>Magnoliopsida</taxon>
        <taxon>Liliopsida</taxon>
        <taxon>Poales</taxon>
        <taxon>Poaceae</taxon>
        <taxon>PACMAD clade</taxon>
        <taxon>Arundinoideae</taxon>
        <taxon>Arundineae</taxon>
        <taxon>Arundo</taxon>
    </lineage>
</organism>
<accession>A0A0A9EHP3</accession>